<evidence type="ECO:0000313" key="2">
    <source>
        <dbReference type="EMBL" id="KMY49652.1"/>
    </source>
</evidence>
<name>A0A0K9GTP9_9BACI</name>
<feature type="transmembrane region" description="Helical" evidence="1">
    <location>
        <begin position="6"/>
        <end position="22"/>
    </location>
</feature>
<gene>
    <name evidence="2" type="ORF">AC625_08955</name>
</gene>
<dbReference type="RefSeq" id="WP_049680993.1">
    <property type="nucleotide sequence ID" value="NZ_LFZW01000001.1"/>
</dbReference>
<evidence type="ECO:0000313" key="3">
    <source>
        <dbReference type="Proteomes" id="UP000037146"/>
    </source>
</evidence>
<keyword evidence="1" id="KW-0472">Membrane</keyword>
<dbReference type="AlphaFoldDB" id="A0A0K9GTP9"/>
<reference evidence="3" key="1">
    <citation type="submission" date="2015-07" db="EMBL/GenBank/DDBJ databases">
        <title>Genome sequencing project for genomic taxonomy and phylogenomics of Bacillus-like bacteria.</title>
        <authorList>
            <person name="Liu B."/>
            <person name="Wang J."/>
            <person name="Zhu Y."/>
            <person name="Liu G."/>
            <person name="Chen Q."/>
            <person name="Chen Z."/>
            <person name="Lan J."/>
            <person name="Che J."/>
            <person name="Ge C."/>
            <person name="Shi H."/>
            <person name="Pan Z."/>
            <person name="Liu X."/>
        </authorList>
    </citation>
    <scope>NUCLEOTIDE SEQUENCE [LARGE SCALE GENOMIC DNA]</scope>
    <source>
        <strain evidence="3">FJAT-27997</strain>
    </source>
</reference>
<dbReference type="PATRIC" id="fig|1679170.3.peg.1957"/>
<organism evidence="2 3">
    <name type="scientific">Peribacillus loiseleuriae</name>
    <dbReference type="NCBI Taxonomy" id="1679170"/>
    <lineage>
        <taxon>Bacteria</taxon>
        <taxon>Bacillati</taxon>
        <taxon>Bacillota</taxon>
        <taxon>Bacilli</taxon>
        <taxon>Bacillales</taxon>
        <taxon>Bacillaceae</taxon>
        <taxon>Peribacillus</taxon>
    </lineage>
</organism>
<proteinExistence type="predicted"/>
<accession>A0A0K9GTP9</accession>
<keyword evidence="1" id="KW-1133">Transmembrane helix</keyword>
<evidence type="ECO:0000256" key="1">
    <source>
        <dbReference type="SAM" id="Phobius"/>
    </source>
</evidence>
<keyword evidence="3" id="KW-1185">Reference proteome</keyword>
<sequence length="73" mass="8420">MVFYIIISWLLVGFIAGIMKINDKDFKEIHQGAIDKTGLNHLPNPKLFAWATSTLFGYYSIYVEVKYQTCKKS</sequence>
<protein>
    <submittedName>
        <fullName evidence="2">Uncharacterized protein</fullName>
    </submittedName>
</protein>
<dbReference type="EMBL" id="LFZW01000001">
    <property type="protein sequence ID" value="KMY49652.1"/>
    <property type="molecule type" value="Genomic_DNA"/>
</dbReference>
<keyword evidence="1" id="KW-0812">Transmembrane</keyword>
<comment type="caution">
    <text evidence="2">The sequence shown here is derived from an EMBL/GenBank/DDBJ whole genome shotgun (WGS) entry which is preliminary data.</text>
</comment>
<dbReference type="Proteomes" id="UP000037146">
    <property type="component" value="Unassembled WGS sequence"/>
</dbReference>